<proteinExistence type="predicted"/>
<protein>
    <submittedName>
        <fullName evidence="2">Biogenesis of lysosome-related organelles complex 1 subunit 4</fullName>
    </submittedName>
</protein>
<evidence type="ECO:0000313" key="1">
    <source>
        <dbReference type="Proteomes" id="UP001652661"/>
    </source>
</evidence>
<gene>
    <name evidence="2" type="primary">Blos4</name>
</gene>
<dbReference type="Proteomes" id="UP001652661">
    <property type="component" value="Chromosome 3L"/>
</dbReference>
<name>A0A6P4I912_DROKI</name>
<dbReference type="InterPro" id="IPR024857">
    <property type="entry name" value="Cappuccino"/>
</dbReference>
<reference evidence="2" key="1">
    <citation type="submission" date="2025-08" db="UniProtKB">
        <authorList>
            <consortium name="RefSeq"/>
        </authorList>
    </citation>
    <scope>IDENTIFICATION</scope>
    <source>
        <strain evidence="2">14028-0561.14</strain>
        <tissue evidence="2">Whole fly</tissue>
    </source>
</reference>
<sequence length="178" mass="19574">MSVNLNNVSQDYAKIIQSADLDKEINPLCTNIDDMLARLDEFETLLSSVRAESNGMMANNVCSILGFSDSFDQLRTRIDGLEQFVAAVSANLSEVERSVDMAEEELHVTDYSIKGLLLKPLKAKLTAADPLNSASQPRSNLVDGEYQPFEVYKSDDYFGAAQKEEEPVAEVLVTPSSS</sequence>
<dbReference type="OrthoDB" id="2372305at2759"/>
<dbReference type="RefSeq" id="XP_017020374.1">
    <property type="nucleotide sequence ID" value="XM_017164885.3"/>
</dbReference>
<dbReference type="PANTHER" id="PTHR16230">
    <property type="entry name" value="CAPPUCCINO"/>
    <property type="match status" value="1"/>
</dbReference>
<accession>A0A6P4I912</accession>
<dbReference type="GO" id="GO:0031083">
    <property type="term" value="C:BLOC-1 complex"/>
    <property type="evidence" value="ECO:0007669"/>
    <property type="project" value="TreeGrafter"/>
</dbReference>
<keyword evidence="1" id="KW-1185">Reference proteome</keyword>
<organism evidence="1 2">
    <name type="scientific">Drosophila kikkawai</name>
    <name type="common">Fruit fly</name>
    <dbReference type="NCBI Taxonomy" id="30033"/>
    <lineage>
        <taxon>Eukaryota</taxon>
        <taxon>Metazoa</taxon>
        <taxon>Ecdysozoa</taxon>
        <taxon>Arthropoda</taxon>
        <taxon>Hexapoda</taxon>
        <taxon>Insecta</taxon>
        <taxon>Pterygota</taxon>
        <taxon>Neoptera</taxon>
        <taxon>Endopterygota</taxon>
        <taxon>Diptera</taxon>
        <taxon>Brachycera</taxon>
        <taxon>Muscomorpha</taxon>
        <taxon>Ephydroidea</taxon>
        <taxon>Drosophilidae</taxon>
        <taxon>Drosophila</taxon>
        <taxon>Sophophora</taxon>
    </lineage>
</organism>
<evidence type="ECO:0000313" key="2">
    <source>
        <dbReference type="RefSeq" id="XP_017020374.1"/>
    </source>
</evidence>
<dbReference type="AlphaFoldDB" id="A0A6P4I912"/>
<dbReference type="PANTHER" id="PTHR16230:SF3">
    <property type="entry name" value="BIOGENESIS OF LYSOSOMAL ORGANELLES COMPLEX-1, SUBUNIT 4, CAPPUCCINO"/>
    <property type="match status" value="1"/>
</dbReference>